<dbReference type="Gene3D" id="3.60.15.10">
    <property type="entry name" value="Ribonuclease Z/Hydroxyacylglutathione hydrolase-like"/>
    <property type="match status" value="1"/>
</dbReference>
<evidence type="ECO:0000313" key="3">
    <source>
        <dbReference type="Proteomes" id="UP001595955"/>
    </source>
</evidence>
<feature type="domain" description="Metallo-beta-lactamase" evidence="1">
    <location>
        <begin position="29"/>
        <end position="214"/>
    </location>
</feature>
<dbReference type="EC" id="3.-.-.-" evidence="2"/>
<organism evidence="2 3">
    <name type="scientific">Georgenia faecalis</name>
    <dbReference type="NCBI Taxonomy" id="2483799"/>
    <lineage>
        <taxon>Bacteria</taxon>
        <taxon>Bacillati</taxon>
        <taxon>Actinomycetota</taxon>
        <taxon>Actinomycetes</taxon>
        <taxon>Micrococcales</taxon>
        <taxon>Bogoriellaceae</taxon>
        <taxon>Georgenia</taxon>
    </lineage>
</organism>
<reference evidence="3" key="1">
    <citation type="journal article" date="2019" name="Int. J. Syst. Evol. Microbiol.">
        <title>The Global Catalogue of Microorganisms (GCM) 10K type strain sequencing project: providing services to taxonomists for standard genome sequencing and annotation.</title>
        <authorList>
            <consortium name="The Broad Institute Genomics Platform"/>
            <consortium name="The Broad Institute Genome Sequencing Center for Infectious Disease"/>
            <person name="Wu L."/>
            <person name="Ma J."/>
        </authorList>
    </citation>
    <scope>NUCLEOTIDE SEQUENCE [LARGE SCALE GENOMIC DNA]</scope>
    <source>
        <strain evidence="3">JCM 3369</strain>
    </source>
</reference>
<accession>A0ABV9DCU9</accession>
<dbReference type="PANTHER" id="PTHR42951:SF22">
    <property type="entry name" value="METALLO BETA-LACTAMASE SUPERFAMILY LIPOPROTEIN"/>
    <property type="match status" value="1"/>
</dbReference>
<dbReference type="EMBL" id="JBHSGF010000007">
    <property type="protein sequence ID" value="MFC4555703.1"/>
    <property type="molecule type" value="Genomic_DNA"/>
</dbReference>
<dbReference type="InterPro" id="IPR036866">
    <property type="entry name" value="RibonucZ/Hydroxyglut_hydro"/>
</dbReference>
<dbReference type="InterPro" id="IPR050855">
    <property type="entry name" value="NDM-1-like"/>
</dbReference>
<dbReference type="InterPro" id="IPR001279">
    <property type="entry name" value="Metallo-B-lactamas"/>
</dbReference>
<protein>
    <submittedName>
        <fullName evidence="2">MBL fold metallo-hydrolase</fullName>
        <ecNumber evidence="2">3.-.-.-</ecNumber>
    </submittedName>
</protein>
<dbReference type="RefSeq" id="WP_122824376.1">
    <property type="nucleotide sequence ID" value="NZ_CP033325.1"/>
</dbReference>
<sequence length="269" mass="27454">MNPGPDGAARDLVAVAPGVWVATADRWTTTSTVVLGDDGGCLVVDPALTEPELAGLAAEIDRRGWRAVAGVSTHPHWDHLLGPVAFPGVPHWATPAAAAWAASHAADIRAEAAAELTGPVPAGLSAVTALDPARPLPWPGPRAELLALPGHAPGHAGLLLAGARTLLCGDLLSDVEVPLLDLDDAACLTSYRATLAAIEALVRAGTVTVVVPGHGGVADGGATLARIAADRRYLDDLEAGRPSADPRLADPWVRAEHDRQAAHLVPGSP</sequence>
<dbReference type="PANTHER" id="PTHR42951">
    <property type="entry name" value="METALLO-BETA-LACTAMASE DOMAIN-CONTAINING"/>
    <property type="match status" value="1"/>
</dbReference>
<dbReference type="Proteomes" id="UP001595955">
    <property type="component" value="Unassembled WGS sequence"/>
</dbReference>
<dbReference type="GO" id="GO:0016787">
    <property type="term" value="F:hydrolase activity"/>
    <property type="evidence" value="ECO:0007669"/>
    <property type="project" value="UniProtKB-KW"/>
</dbReference>
<proteinExistence type="predicted"/>
<keyword evidence="3" id="KW-1185">Reference proteome</keyword>
<evidence type="ECO:0000313" key="2">
    <source>
        <dbReference type="EMBL" id="MFC4555703.1"/>
    </source>
</evidence>
<evidence type="ECO:0000259" key="1">
    <source>
        <dbReference type="SMART" id="SM00849"/>
    </source>
</evidence>
<name>A0ABV9DCU9_9MICO</name>
<gene>
    <name evidence="2" type="ORF">ACFO3F_10640</name>
</gene>
<dbReference type="Pfam" id="PF00753">
    <property type="entry name" value="Lactamase_B"/>
    <property type="match status" value="1"/>
</dbReference>
<dbReference type="SUPFAM" id="SSF56281">
    <property type="entry name" value="Metallo-hydrolase/oxidoreductase"/>
    <property type="match status" value="1"/>
</dbReference>
<keyword evidence="2" id="KW-0378">Hydrolase</keyword>
<dbReference type="SMART" id="SM00849">
    <property type="entry name" value="Lactamase_B"/>
    <property type="match status" value="1"/>
</dbReference>
<comment type="caution">
    <text evidence="2">The sequence shown here is derived from an EMBL/GenBank/DDBJ whole genome shotgun (WGS) entry which is preliminary data.</text>
</comment>